<dbReference type="Proteomes" id="UP001056012">
    <property type="component" value="Chromosome 4"/>
</dbReference>
<feature type="transmembrane region" description="Helical" evidence="2">
    <location>
        <begin position="119"/>
        <end position="141"/>
    </location>
</feature>
<evidence type="ECO:0000313" key="4">
    <source>
        <dbReference type="Proteomes" id="UP001056012"/>
    </source>
</evidence>
<keyword evidence="2" id="KW-0812">Transmembrane</keyword>
<feature type="transmembrane region" description="Helical" evidence="2">
    <location>
        <begin position="218"/>
        <end position="238"/>
    </location>
</feature>
<dbReference type="VEuPathDB" id="FungiDB:yc1106_05655"/>
<evidence type="ECO:0000256" key="2">
    <source>
        <dbReference type="SAM" id="Phobius"/>
    </source>
</evidence>
<feature type="region of interest" description="Disordered" evidence="1">
    <location>
        <begin position="1"/>
        <end position="31"/>
    </location>
</feature>
<feature type="transmembrane region" description="Helical" evidence="2">
    <location>
        <begin position="631"/>
        <end position="651"/>
    </location>
</feature>
<feature type="transmembrane region" description="Helical" evidence="2">
    <location>
        <begin position="161"/>
        <end position="178"/>
    </location>
</feature>
<keyword evidence="2" id="KW-1133">Transmembrane helix</keyword>
<proteinExistence type="predicted"/>
<dbReference type="OrthoDB" id="5340195at2759"/>
<feature type="compositionally biased region" description="Basic and acidic residues" evidence="1">
    <location>
        <begin position="1"/>
        <end position="10"/>
    </location>
</feature>
<dbReference type="AlphaFoldDB" id="A0A9Q9DUF3"/>
<gene>
    <name evidence="3" type="ORF">yc1106_05655</name>
</gene>
<dbReference type="PANTHER" id="PTHR35041">
    <property type="entry name" value="MEDIATOR OF RNA POLYMERASE II TRANSCRIPTION SUBUNIT 1"/>
    <property type="match status" value="1"/>
</dbReference>
<dbReference type="EMBL" id="CP089277">
    <property type="protein sequence ID" value="USP78381.1"/>
    <property type="molecule type" value="Genomic_DNA"/>
</dbReference>
<keyword evidence="2" id="KW-0472">Membrane</keyword>
<reference evidence="3" key="1">
    <citation type="submission" date="2021-12" db="EMBL/GenBank/DDBJ databases">
        <title>Curvularia clavata genome.</title>
        <authorList>
            <person name="Cao Y."/>
        </authorList>
    </citation>
    <scope>NUCLEOTIDE SEQUENCE</scope>
    <source>
        <strain evidence="3">Yc1106</strain>
    </source>
</reference>
<evidence type="ECO:0000313" key="3">
    <source>
        <dbReference type="EMBL" id="USP78381.1"/>
    </source>
</evidence>
<protein>
    <submittedName>
        <fullName evidence="3">Uncharacterized protein</fullName>
    </submittedName>
</protein>
<sequence>MNTPHTEHENSPPTPGLIGISRPPAYASIPTRTSDEFIHDTSYSRSRLGEDVAYDLGIQMHPMGPHKAPNVTYSPREADRKRPETFSSAYSADPMTQRLIAHRATQSAQWHIHWRPPALMIFAFLMGAVFAVFQHLLYSFLHHREESDENKKFRWVLYGRALAYLSKVAFGGCVVLVFRQRLWRTFRERALTVLSIDQLFGATEDLSLFGNWDVITNAPLLVAVALIIWLIPLATIIFSPGALTFGTYLDHETLEIPVPTLNFTMESTKNWRYPIKMPDGSNKKSVMFYNTTDLAGTAQGWFDYYDQPSAELVRVALLLAYSNADRPNVRQDARQNACGGQYNCTYEQTFTAPGYQCEEITDTSKLAELGAPFNLTEMAPVGRASYHAEVDIGAYKRPQSDEFRKGPGGIPIGEIPESLGVFKSEPVLWIGYTVNSTERLSPDDPLAVRWTHRFDPHIIRCVHMETKYTIEWKFVEPSFNVTTKREYLRPIVDTNFTLGVDGLTNYTGDPEPTENYVSPRGDVGLYKKTAAYHALGDMFRGFLRGHVDVEPPLPGPYYSQVYSDITKTRLMFKNAEPKKNLGAEIESFYSDMVLSLFSAPEMLAVGQERLTVERSRLQSSFVYVPERLWQCYAPVFFITLIILIFGLITIWQDGTTFSTGFSRILVTTRNTTLDNISRGACLGNDPFPMELMNTRLKFGVLANGSEPDNSRTEYTSGTGFQNVGHCAFGVTSEIGPITKGAPYAGLDRRNKNETGYSRMGAE</sequence>
<name>A0A9Q9DUF3_CURCL</name>
<dbReference type="PANTHER" id="PTHR35041:SF3">
    <property type="entry name" value="FORMYLMETHIONINE DEFORMYLASE-LIKE PROTEIN"/>
    <property type="match status" value="1"/>
</dbReference>
<feature type="region of interest" description="Disordered" evidence="1">
    <location>
        <begin position="741"/>
        <end position="762"/>
    </location>
</feature>
<organism evidence="3 4">
    <name type="scientific">Curvularia clavata</name>
    <dbReference type="NCBI Taxonomy" id="95742"/>
    <lineage>
        <taxon>Eukaryota</taxon>
        <taxon>Fungi</taxon>
        <taxon>Dikarya</taxon>
        <taxon>Ascomycota</taxon>
        <taxon>Pezizomycotina</taxon>
        <taxon>Dothideomycetes</taxon>
        <taxon>Pleosporomycetidae</taxon>
        <taxon>Pleosporales</taxon>
        <taxon>Pleosporineae</taxon>
        <taxon>Pleosporaceae</taxon>
        <taxon>Curvularia</taxon>
    </lineage>
</organism>
<evidence type="ECO:0000256" key="1">
    <source>
        <dbReference type="SAM" id="MobiDB-lite"/>
    </source>
</evidence>
<accession>A0A9Q9DUF3</accession>
<keyword evidence="4" id="KW-1185">Reference proteome</keyword>